<dbReference type="PROSITE" id="PS51391">
    <property type="entry name" value="CID"/>
    <property type="match status" value="1"/>
</dbReference>
<keyword evidence="1" id="KW-0175">Coiled coil</keyword>
<dbReference type="GO" id="GO:0031124">
    <property type="term" value="P:mRNA 3'-end processing"/>
    <property type="evidence" value="ECO:0007669"/>
    <property type="project" value="InterPro"/>
</dbReference>
<dbReference type="SUPFAM" id="SSF48464">
    <property type="entry name" value="ENTH/VHS domain"/>
    <property type="match status" value="1"/>
</dbReference>
<feature type="region of interest" description="Disordered" evidence="2">
    <location>
        <begin position="278"/>
        <end position="417"/>
    </location>
</feature>
<keyword evidence="5" id="KW-1185">Reference proteome</keyword>
<organism evidence="4 5">
    <name type="scientific">Trichophyton violaceum</name>
    <dbReference type="NCBI Taxonomy" id="34388"/>
    <lineage>
        <taxon>Eukaryota</taxon>
        <taxon>Fungi</taxon>
        <taxon>Dikarya</taxon>
        <taxon>Ascomycota</taxon>
        <taxon>Pezizomycotina</taxon>
        <taxon>Eurotiomycetes</taxon>
        <taxon>Eurotiomycetidae</taxon>
        <taxon>Onygenales</taxon>
        <taxon>Arthrodermataceae</taxon>
        <taxon>Trichophyton</taxon>
    </lineage>
</organism>
<evidence type="ECO:0000256" key="2">
    <source>
        <dbReference type="SAM" id="MobiDB-lite"/>
    </source>
</evidence>
<evidence type="ECO:0000256" key="1">
    <source>
        <dbReference type="SAM" id="Coils"/>
    </source>
</evidence>
<dbReference type="GO" id="GO:0099122">
    <property type="term" value="F:RNA polymerase II C-terminal domain binding"/>
    <property type="evidence" value="ECO:0007669"/>
    <property type="project" value="InterPro"/>
</dbReference>
<protein>
    <recommendedName>
        <fullName evidence="3">CID domain-containing protein</fullName>
    </recommendedName>
</protein>
<accession>A0A178F8K1</accession>
<name>A0A178F8K1_TRIVO</name>
<comment type="caution">
    <text evidence="4">The sequence shown here is derived from an EMBL/GenBank/DDBJ whole genome shotgun (WGS) entry which is preliminary data.</text>
</comment>
<feature type="coiled-coil region" evidence="1">
    <location>
        <begin position="247"/>
        <end position="274"/>
    </location>
</feature>
<reference evidence="4 5" key="1">
    <citation type="submission" date="2016-05" db="EMBL/GenBank/DDBJ databases">
        <title>Genome sequencing of Trichophyton violaceum CMCC(F)T3l isolated from hair.</title>
        <authorList>
            <person name="Zhan P."/>
            <person name="Tao Y."/>
            <person name="Liu W."/>
        </authorList>
    </citation>
    <scope>NUCLEOTIDE SEQUENCE [LARGE SCALE GENOMIC DNA]</scope>
    <source>
        <strain evidence="5">CMCC(F)T3l</strain>
    </source>
</reference>
<evidence type="ECO:0000259" key="3">
    <source>
        <dbReference type="PROSITE" id="PS51391"/>
    </source>
</evidence>
<dbReference type="Proteomes" id="UP000243519">
    <property type="component" value="Unassembled WGS sequence"/>
</dbReference>
<dbReference type="Gene3D" id="1.25.40.90">
    <property type="match status" value="1"/>
</dbReference>
<sequence>MAYTDDAVKAKLSALNETQESIVTVAQWVMFHRRHADRTAQLWLEKLRDANPPKRLNLIYLANEVAQQSKGRRKEDFLIAFSPIIADATATAFKGASNEIQQKLRRVVEVWRQRSIFEKPIQDAVEARVEEIDKSKPAGKKPLLGGSLFSNSPGSLPQELQPLAPLQIATSKASVSSNATVTIANTEYDKLNGPSAEIPTPPVYAARLSTLLKTLANAESSLSEVIKCRQSLIGGLEKVLDTNRAALVKEKSQVEQLSSRRTETENKKRDVEDAIIRGLTADDPSAQQSNGGAAWSDHKNSFGGEEPEAPAVEALTPPPVEALTPVQSPTLNPSSNNQDEQQPSTIPSHTKASSSGATGDFGDQAQMASIDLNTTLSSLQAAANTPSNDSSTSELATKKRKVSHAQDNYPEFEGGDAMADLDADVAELLRQESSKH</sequence>
<dbReference type="Pfam" id="PF04818">
    <property type="entry name" value="CID"/>
    <property type="match status" value="1"/>
</dbReference>
<dbReference type="EMBL" id="LHPN01000021">
    <property type="protein sequence ID" value="OAL68822.1"/>
    <property type="molecule type" value="Genomic_DNA"/>
</dbReference>
<dbReference type="AlphaFoldDB" id="A0A178F8K1"/>
<dbReference type="FunFam" id="1.25.40.90:FF:000030">
    <property type="entry name" value="DUF618 domain protein"/>
    <property type="match status" value="1"/>
</dbReference>
<dbReference type="InterPro" id="IPR047883">
    <property type="entry name" value="Rtt103-like_CID"/>
</dbReference>
<feature type="domain" description="CID" evidence="3">
    <location>
        <begin position="1"/>
        <end position="133"/>
    </location>
</feature>
<evidence type="ECO:0000313" key="4">
    <source>
        <dbReference type="EMBL" id="OAL68822.1"/>
    </source>
</evidence>
<evidence type="ECO:0000313" key="5">
    <source>
        <dbReference type="Proteomes" id="UP000243519"/>
    </source>
</evidence>
<proteinExistence type="predicted"/>
<dbReference type="CDD" id="cd17003">
    <property type="entry name" value="CID_Rtt103"/>
    <property type="match status" value="1"/>
</dbReference>
<dbReference type="SMART" id="SM00582">
    <property type="entry name" value="RPR"/>
    <property type="match status" value="1"/>
</dbReference>
<dbReference type="InterPro" id="IPR006569">
    <property type="entry name" value="CID_dom"/>
</dbReference>
<dbReference type="PANTHER" id="PTHR12460">
    <property type="entry name" value="CYCLIN-DEPENDENT KINASE INHIBITOR-RELATED PROTEIN"/>
    <property type="match status" value="1"/>
</dbReference>
<dbReference type="PANTHER" id="PTHR12460:SF0">
    <property type="entry name" value="CID DOMAIN-CONTAINING PROTEIN-RELATED"/>
    <property type="match status" value="1"/>
</dbReference>
<dbReference type="OrthoDB" id="10069473at2759"/>
<gene>
    <name evidence="4" type="ORF">A7D00_7208</name>
</gene>
<feature type="compositionally biased region" description="Polar residues" evidence="2">
    <location>
        <begin position="371"/>
        <end position="395"/>
    </location>
</feature>
<dbReference type="InterPro" id="IPR008942">
    <property type="entry name" value="ENTH_VHS"/>
</dbReference>
<feature type="compositionally biased region" description="Polar residues" evidence="2">
    <location>
        <begin position="325"/>
        <end position="357"/>
    </location>
</feature>